<evidence type="ECO:0000313" key="4">
    <source>
        <dbReference type="EMBL" id="MBA9086650.1"/>
    </source>
</evidence>
<dbReference type="SUPFAM" id="SSF52540">
    <property type="entry name" value="P-loop containing nucleoside triphosphate hydrolases"/>
    <property type="match status" value="1"/>
</dbReference>
<protein>
    <submittedName>
        <fullName evidence="4">ABC-2 type transport system ATP-binding protein</fullName>
    </submittedName>
</protein>
<keyword evidence="5" id="KW-1185">Reference proteome</keyword>
<evidence type="ECO:0000256" key="1">
    <source>
        <dbReference type="ARBA" id="ARBA00022741"/>
    </source>
</evidence>
<evidence type="ECO:0000259" key="3">
    <source>
        <dbReference type="PROSITE" id="PS50893"/>
    </source>
</evidence>
<dbReference type="PANTHER" id="PTHR43582">
    <property type="entry name" value="LINEARMYCIN RESISTANCE ATP-BINDING PROTEIN LNRL"/>
    <property type="match status" value="1"/>
</dbReference>
<comment type="caution">
    <text evidence="4">The sequence shown here is derived from an EMBL/GenBank/DDBJ whole genome shotgun (WGS) entry which is preliminary data.</text>
</comment>
<keyword evidence="1" id="KW-0547">Nucleotide-binding</keyword>
<name>A0A7W3SV10_9BACL</name>
<proteinExistence type="predicted"/>
<dbReference type="Gene3D" id="3.40.50.300">
    <property type="entry name" value="P-loop containing nucleotide triphosphate hydrolases"/>
    <property type="match status" value="1"/>
</dbReference>
<feature type="domain" description="ABC transporter" evidence="3">
    <location>
        <begin position="4"/>
        <end position="236"/>
    </location>
</feature>
<dbReference type="GO" id="GO:0005524">
    <property type="term" value="F:ATP binding"/>
    <property type="evidence" value="ECO:0007669"/>
    <property type="project" value="UniProtKB-KW"/>
</dbReference>
<dbReference type="EMBL" id="JACJIP010000020">
    <property type="protein sequence ID" value="MBA9086650.1"/>
    <property type="molecule type" value="Genomic_DNA"/>
</dbReference>
<accession>A0A7W3SV10</accession>
<dbReference type="InterPro" id="IPR003439">
    <property type="entry name" value="ABC_transporter-like_ATP-bd"/>
</dbReference>
<dbReference type="GO" id="GO:0016887">
    <property type="term" value="F:ATP hydrolysis activity"/>
    <property type="evidence" value="ECO:0007669"/>
    <property type="project" value="InterPro"/>
</dbReference>
<dbReference type="InterPro" id="IPR027417">
    <property type="entry name" value="P-loop_NTPase"/>
</dbReference>
<dbReference type="InterPro" id="IPR003593">
    <property type="entry name" value="AAA+_ATPase"/>
</dbReference>
<evidence type="ECO:0000256" key="2">
    <source>
        <dbReference type="ARBA" id="ARBA00022840"/>
    </source>
</evidence>
<gene>
    <name evidence="4" type="ORF">FHR92_003130</name>
</gene>
<evidence type="ECO:0000313" key="5">
    <source>
        <dbReference type="Proteomes" id="UP000567067"/>
    </source>
</evidence>
<dbReference type="SMART" id="SM00382">
    <property type="entry name" value="AAA"/>
    <property type="match status" value="1"/>
</dbReference>
<sequence length="320" mass="35845">MEAISVSNLSKEYASGKKALDNLNISVSTGEIFSLLGPNGAGKSTLINILTTFLKPTSGQVSVLGHDVHTEQNSIRAHISCVAQKVSIDNHLSLRENMLFQSRLYKLDSMTANKRMEILIAAFGLKEYEKHKVTAYSGGIKRRLDIAMSMMSYPKILFLDEPTVGMDIESRKAMWEVVKTIKTEFGTTVFLTTHYLEEAEILSDTVCIMDNGHELVQDTPEHLREHTHKNIVRIDLDNPKRPQKLVTQISALPFIKGIRQEQNTIYANTHDAKRDFHVLNQFLSNNQIPYSAIGVVTPSLDDIFLSLTHQNEGGVHNANL</sequence>
<dbReference type="Proteomes" id="UP000567067">
    <property type="component" value="Unassembled WGS sequence"/>
</dbReference>
<dbReference type="Pfam" id="PF00005">
    <property type="entry name" value="ABC_tran"/>
    <property type="match status" value="1"/>
</dbReference>
<dbReference type="PROSITE" id="PS50893">
    <property type="entry name" value="ABC_TRANSPORTER_2"/>
    <property type="match status" value="1"/>
</dbReference>
<reference evidence="4 5" key="1">
    <citation type="submission" date="2020-08" db="EMBL/GenBank/DDBJ databases">
        <title>Genomic Encyclopedia of Type Strains, Phase III (KMG-III): the genomes of soil and plant-associated and newly described type strains.</title>
        <authorList>
            <person name="Whitman W."/>
        </authorList>
    </citation>
    <scope>NUCLEOTIDE SEQUENCE [LARGE SCALE GENOMIC DNA]</scope>
    <source>
        <strain evidence="4 5">CECT 8693</strain>
    </source>
</reference>
<keyword evidence="2 4" id="KW-0067">ATP-binding</keyword>
<organism evidence="4 5">
    <name type="scientific">Fontibacillus solani</name>
    <dbReference type="NCBI Taxonomy" id="1572857"/>
    <lineage>
        <taxon>Bacteria</taxon>
        <taxon>Bacillati</taxon>
        <taxon>Bacillota</taxon>
        <taxon>Bacilli</taxon>
        <taxon>Bacillales</taxon>
        <taxon>Paenibacillaceae</taxon>
        <taxon>Fontibacillus</taxon>
    </lineage>
</organism>
<dbReference type="PANTHER" id="PTHR43582:SF2">
    <property type="entry name" value="LINEARMYCIN RESISTANCE ATP-BINDING PROTEIN LNRL"/>
    <property type="match status" value="1"/>
</dbReference>
<dbReference type="AlphaFoldDB" id="A0A7W3SV10"/>
<dbReference type="RefSeq" id="WP_182536943.1">
    <property type="nucleotide sequence ID" value="NZ_JACJIP010000020.1"/>
</dbReference>